<sequence>MLPGGELLPDRSRQLVSSSLSAAVRHVPTVTTTEIRGSALRCSSVLRAARPGVPKANHPPGAPNLWGAPVKTPRSRHGSLSVAAGAPAAHTPADRRGHCGRCADEINSFRAETEVWKAHTLLGPAARRRLPTKEFSHDA</sequence>
<dbReference type="Proteomes" id="UP001500668">
    <property type="component" value="Unassembled WGS sequence"/>
</dbReference>
<name>A0ABP3QT12_9ACTN</name>
<comment type="caution">
    <text evidence="2">The sequence shown here is derived from an EMBL/GenBank/DDBJ whole genome shotgun (WGS) entry which is preliminary data.</text>
</comment>
<accession>A0ABP3QT12</accession>
<reference evidence="3" key="1">
    <citation type="journal article" date="2019" name="Int. J. Syst. Evol. Microbiol.">
        <title>The Global Catalogue of Microorganisms (GCM) 10K type strain sequencing project: providing services to taxonomists for standard genome sequencing and annotation.</title>
        <authorList>
            <consortium name="The Broad Institute Genomics Platform"/>
            <consortium name="The Broad Institute Genome Sequencing Center for Infectious Disease"/>
            <person name="Wu L."/>
            <person name="Ma J."/>
        </authorList>
    </citation>
    <scope>NUCLEOTIDE SEQUENCE [LARGE SCALE GENOMIC DNA]</scope>
    <source>
        <strain evidence="3">JCM 5067</strain>
    </source>
</reference>
<feature type="region of interest" description="Disordered" evidence="1">
    <location>
        <begin position="51"/>
        <end position="97"/>
    </location>
</feature>
<dbReference type="EMBL" id="BAAACA010000014">
    <property type="protein sequence ID" value="GAA0595485.1"/>
    <property type="molecule type" value="Genomic_DNA"/>
</dbReference>
<evidence type="ECO:0000313" key="3">
    <source>
        <dbReference type="Proteomes" id="UP001500668"/>
    </source>
</evidence>
<gene>
    <name evidence="2" type="ORF">GCM10010394_26200</name>
</gene>
<protein>
    <submittedName>
        <fullName evidence="2">Uncharacterized protein</fullName>
    </submittedName>
</protein>
<proteinExistence type="predicted"/>
<evidence type="ECO:0000313" key="2">
    <source>
        <dbReference type="EMBL" id="GAA0595485.1"/>
    </source>
</evidence>
<organism evidence="2 3">
    <name type="scientific">Streptomyces crystallinus</name>
    <dbReference type="NCBI Taxonomy" id="68191"/>
    <lineage>
        <taxon>Bacteria</taxon>
        <taxon>Bacillati</taxon>
        <taxon>Actinomycetota</taxon>
        <taxon>Actinomycetes</taxon>
        <taxon>Kitasatosporales</taxon>
        <taxon>Streptomycetaceae</taxon>
        <taxon>Streptomyces</taxon>
    </lineage>
</organism>
<keyword evidence="3" id="KW-1185">Reference proteome</keyword>
<evidence type="ECO:0000256" key="1">
    <source>
        <dbReference type="SAM" id="MobiDB-lite"/>
    </source>
</evidence>